<feature type="compositionally biased region" description="Basic and acidic residues" evidence="1">
    <location>
        <begin position="52"/>
        <end position="66"/>
    </location>
</feature>
<gene>
    <name evidence="2" type="ORF">S01H4_09250</name>
</gene>
<sequence length="78" mass="8413">ADLTNSKEDASSKALPQSDPKATVGMAESSSNQETDGGDDPQKESFFGKIAKTNDKEKSGDEEVHDESKFSMKFISLL</sequence>
<evidence type="ECO:0000313" key="2">
    <source>
        <dbReference type="EMBL" id="GAG55128.1"/>
    </source>
</evidence>
<feature type="non-terminal residue" evidence="2">
    <location>
        <position position="1"/>
    </location>
</feature>
<name>X0Z3X5_9ZZZZ</name>
<accession>X0Z3X5</accession>
<feature type="compositionally biased region" description="Basic and acidic residues" evidence="1">
    <location>
        <begin position="1"/>
        <end position="11"/>
    </location>
</feature>
<proteinExistence type="predicted"/>
<dbReference type="AlphaFoldDB" id="X0Z3X5"/>
<dbReference type="EMBL" id="BART01003303">
    <property type="protein sequence ID" value="GAG55128.1"/>
    <property type="molecule type" value="Genomic_DNA"/>
</dbReference>
<reference evidence="2" key="1">
    <citation type="journal article" date="2014" name="Front. Microbiol.">
        <title>High frequency of phylogenetically diverse reductive dehalogenase-homologous genes in deep subseafloor sedimentary metagenomes.</title>
        <authorList>
            <person name="Kawai M."/>
            <person name="Futagami T."/>
            <person name="Toyoda A."/>
            <person name="Takaki Y."/>
            <person name="Nishi S."/>
            <person name="Hori S."/>
            <person name="Arai W."/>
            <person name="Tsubouchi T."/>
            <person name="Morono Y."/>
            <person name="Uchiyama I."/>
            <person name="Ito T."/>
            <person name="Fujiyama A."/>
            <person name="Inagaki F."/>
            <person name="Takami H."/>
        </authorList>
    </citation>
    <scope>NUCLEOTIDE SEQUENCE</scope>
    <source>
        <strain evidence="2">Expedition CK06-06</strain>
    </source>
</reference>
<organism evidence="2">
    <name type="scientific">marine sediment metagenome</name>
    <dbReference type="NCBI Taxonomy" id="412755"/>
    <lineage>
        <taxon>unclassified sequences</taxon>
        <taxon>metagenomes</taxon>
        <taxon>ecological metagenomes</taxon>
    </lineage>
</organism>
<comment type="caution">
    <text evidence="2">The sequence shown here is derived from an EMBL/GenBank/DDBJ whole genome shotgun (WGS) entry which is preliminary data.</text>
</comment>
<evidence type="ECO:0000256" key="1">
    <source>
        <dbReference type="SAM" id="MobiDB-lite"/>
    </source>
</evidence>
<feature type="region of interest" description="Disordered" evidence="1">
    <location>
        <begin position="1"/>
        <end position="66"/>
    </location>
</feature>
<protein>
    <submittedName>
        <fullName evidence="2">Uncharacterized protein</fullName>
    </submittedName>
</protein>